<keyword evidence="3" id="KW-1185">Reference proteome</keyword>
<accession>A0ABV1FHR8</accession>
<dbReference type="SUPFAM" id="SSF50998">
    <property type="entry name" value="Quinoprotein alcohol dehydrogenase-like"/>
    <property type="match status" value="1"/>
</dbReference>
<dbReference type="PANTHER" id="PTHR35340:SF10">
    <property type="entry name" value="CYTOPLASMIC PROTEIN"/>
    <property type="match status" value="1"/>
</dbReference>
<evidence type="ECO:0000313" key="2">
    <source>
        <dbReference type="EMBL" id="MEQ2472620.1"/>
    </source>
</evidence>
<dbReference type="Gene3D" id="2.60.40.3100">
    <property type="entry name" value="Arylsulphate sulphotransferase monomer, N-terminal domain"/>
    <property type="match status" value="1"/>
</dbReference>
<evidence type="ECO:0000259" key="1">
    <source>
        <dbReference type="Pfam" id="PF17425"/>
    </source>
</evidence>
<comment type="caution">
    <text evidence="2">The sequence shown here is derived from an EMBL/GenBank/DDBJ whole genome shotgun (WGS) entry which is preliminary data.</text>
</comment>
<dbReference type="EMBL" id="JBBMFE010000007">
    <property type="protein sequence ID" value="MEQ2472620.1"/>
    <property type="molecule type" value="Genomic_DNA"/>
</dbReference>
<dbReference type="Pfam" id="PF17425">
    <property type="entry name" value="Arylsulfotran_N"/>
    <property type="match status" value="1"/>
</dbReference>
<name>A0ABV1FHR8_9FIRM</name>
<reference evidence="2 3" key="1">
    <citation type="submission" date="2024-03" db="EMBL/GenBank/DDBJ databases">
        <title>Human intestinal bacterial collection.</title>
        <authorList>
            <person name="Pauvert C."/>
            <person name="Hitch T.C.A."/>
            <person name="Clavel T."/>
        </authorList>
    </citation>
    <scope>NUCLEOTIDE SEQUENCE [LARGE SCALE GENOMIC DNA]</scope>
    <source>
        <strain evidence="2 3">CLA-AA-H132</strain>
    </source>
</reference>
<protein>
    <submittedName>
        <fullName evidence="2">Aryl-sulfate sulfotransferase</fullName>
    </submittedName>
</protein>
<dbReference type="InterPro" id="IPR035391">
    <property type="entry name" value="Arylsulfotran_N"/>
</dbReference>
<dbReference type="PANTHER" id="PTHR35340">
    <property type="entry name" value="PQQ ENZYME REPEAT PROTEIN-RELATED"/>
    <property type="match status" value="1"/>
</dbReference>
<feature type="domain" description="Arylsulfotransferase N-terminal" evidence="1">
    <location>
        <begin position="40"/>
        <end position="115"/>
    </location>
</feature>
<evidence type="ECO:0000313" key="3">
    <source>
        <dbReference type="Proteomes" id="UP001438008"/>
    </source>
</evidence>
<dbReference type="InterPro" id="IPR011047">
    <property type="entry name" value="Quinoprotein_ADH-like_sf"/>
</dbReference>
<dbReference type="InterPro" id="IPR038477">
    <property type="entry name" value="ASST_N_sf"/>
</dbReference>
<dbReference type="InterPro" id="IPR053143">
    <property type="entry name" value="Arylsulfate_ST"/>
</dbReference>
<dbReference type="Pfam" id="PF05935">
    <property type="entry name" value="Arylsulfotrans"/>
    <property type="match status" value="1"/>
</dbReference>
<dbReference type="RefSeq" id="WP_349164571.1">
    <property type="nucleotide sequence ID" value="NZ_JBBMFE010000007.1"/>
</dbReference>
<dbReference type="InterPro" id="IPR010262">
    <property type="entry name" value="Arylsulfotransferase_bact"/>
</dbReference>
<sequence length="625" mass="71885">MAEQILYSFCESLVRRQAEAERVMLEEFRKGTYTIEKPFVKINPYLINPLAAVVMFMTEEETAVTVTVYGKEARGNIVHTFPPAKEHILPVLGLYADFENKVELRAYEKDAHEIRIQTEKLSGDEPRLIHMKTEPEYTSGDLIFVTPSLNALATGFDYRGDIRWHLTAPVVFDLKRLKNGNFLIGTERVLKMPYYMSGLYEMTMAGKIIKEYSIPGGYHHDQWEMEDGNLLILTESPTYETVEDEIVLIDRKTGAILKKWDLKDCLTPGDGPSGGYTDKDWFHNNALWYDKNTNSITLSGRHTDSIINIDYETGELNWILGDPETWPEEKLKYFFKPVGEGDFDWPYEQHACLVTPNGDIMCFDNGHYRSKIREKFLLNKDNFSRGVLYRINREDMTIEQRWQYGKELGEEFFSSYIGNVEFYNEGHYLVHSGGIQYYGEHASEKPAALMQGDPNVRAESITVEVLDNKVIMELKIEGNFYRAEKLSLYHDQENLPLGEGERVGEMGVTPEFDTLIPMEPSGELLPYRYEASFTEEEDRFTFKAIFEGGQLVMLMLEKPNSDEQHGYFISTSKNKFTALCCGTFIEKDPRNITLSVNKAGLHGDFDVRVIVDDQKFETGIQIHCP</sequence>
<dbReference type="Proteomes" id="UP001438008">
    <property type="component" value="Unassembled WGS sequence"/>
</dbReference>
<gene>
    <name evidence="2" type="ORF">WMO29_08970</name>
</gene>
<proteinExistence type="predicted"/>
<organism evidence="2 3">
    <name type="scientific">Laedolimicola intestinihominis</name>
    <dbReference type="NCBI Taxonomy" id="3133166"/>
    <lineage>
        <taxon>Bacteria</taxon>
        <taxon>Bacillati</taxon>
        <taxon>Bacillota</taxon>
        <taxon>Clostridia</taxon>
        <taxon>Lachnospirales</taxon>
        <taxon>Lachnospiraceae</taxon>
        <taxon>Laedolimicola</taxon>
    </lineage>
</organism>